<dbReference type="InterPro" id="IPR002575">
    <property type="entry name" value="Aminoglycoside_PTrfase"/>
</dbReference>
<feature type="domain" description="Aminoglycoside phosphotransferase" evidence="1">
    <location>
        <begin position="77"/>
        <end position="331"/>
    </location>
</feature>
<dbReference type="InterPro" id="IPR051678">
    <property type="entry name" value="AGP_Transferase"/>
</dbReference>
<reference evidence="2 3" key="1">
    <citation type="journal article" date="2014" name="Genome Biol. Evol.">
        <title>Comparative genomics and transcriptomics analyses reveal divergent lifestyle features of nematode endoparasitic fungus Hirsutella minnesotensis.</title>
        <authorList>
            <person name="Lai Y."/>
            <person name="Liu K."/>
            <person name="Zhang X."/>
            <person name="Zhang X."/>
            <person name="Li K."/>
            <person name="Wang N."/>
            <person name="Shu C."/>
            <person name="Wu Y."/>
            <person name="Wang C."/>
            <person name="Bushley K.E."/>
            <person name="Xiang M."/>
            <person name="Liu X."/>
        </authorList>
    </citation>
    <scope>NUCLEOTIDE SEQUENCE [LARGE SCALE GENOMIC DNA]</scope>
    <source>
        <strain evidence="2 3">3608</strain>
    </source>
</reference>
<evidence type="ECO:0000259" key="1">
    <source>
        <dbReference type="Pfam" id="PF01636"/>
    </source>
</evidence>
<dbReference type="SUPFAM" id="SSF56112">
    <property type="entry name" value="Protein kinase-like (PK-like)"/>
    <property type="match status" value="1"/>
</dbReference>
<dbReference type="Proteomes" id="UP000054481">
    <property type="component" value="Unassembled WGS sequence"/>
</dbReference>
<evidence type="ECO:0000313" key="2">
    <source>
        <dbReference type="EMBL" id="KJZ76304.1"/>
    </source>
</evidence>
<dbReference type="Gene3D" id="3.90.1200.10">
    <property type="match status" value="1"/>
</dbReference>
<proteinExistence type="predicted"/>
<dbReference type="Pfam" id="PF01636">
    <property type="entry name" value="APH"/>
    <property type="match status" value="1"/>
</dbReference>
<protein>
    <recommendedName>
        <fullName evidence="1">Aminoglycoside phosphotransferase domain-containing protein</fullName>
    </recommendedName>
</protein>
<dbReference type="AlphaFoldDB" id="A0A0F8A618"/>
<evidence type="ECO:0000313" key="3">
    <source>
        <dbReference type="Proteomes" id="UP000054481"/>
    </source>
</evidence>
<keyword evidence="3" id="KW-1185">Reference proteome</keyword>
<dbReference type="EMBL" id="KQ030512">
    <property type="protein sequence ID" value="KJZ76304.1"/>
    <property type="molecule type" value="Genomic_DNA"/>
</dbReference>
<name>A0A0F8A618_9HYPO</name>
<organism evidence="2 3">
    <name type="scientific">Hirsutella minnesotensis 3608</name>
    <dbReference type="NCBI Taxonomy" id="1043627"/>
    <lineage>
        <taxon>Eukaryota</taxon>
        <taxon>Fungi</taxon>
        <taxon>Dikarya</taxon>
        <taxon>Ascomycota</taxon>
        <taxon>Pezizomycotina</taxon>
        <taxon>Sordariomycetes</taxon>
        <taxon>Hypocreomycetidae</taxon>
        <taxon>Hypocreales</taxon>
        <taxon>Ophiocordycipitaceae</taxon>
        <taxon>Hirsutella</taxon>
    </lineage>
</organism>
<accession>A0A0F8A618</accession>
<dbReference type="InterPro" id="IPR011009">
    <property type="entry name" value="Kinase-like_dom_sf"/>
</dbReference>
<dbReference type="PANTHER" id="PTHR21310">
    <property type="entry name" value="AMINOGLYCOSIDE PHOSPHOTRANSFERASE-RELATED-RELATED"/>
    <property type="match status" value="1"/>
</dbReference>
<dbReference type="PANTHER" id="PTHR21310:SF37">
    <property type="entry name" value="AMINOGLYCOSIDE PHOSPHOTRANSFERASE DOMAIN-CONTAINING PROTEIN"/>
    <property type="match status" value="1"/>
</dbReference>
<sequence length="490" mass="56495">MAPSFEEFDDQAWNHGEELFHSWKSKLYDKDLYYEIVRKVVKHRLGGDALELCAPQKGAFNVYYRVRFAEGPGAMIRFPIPAYFQYTEEKLLGEVAAMRYIGSHTTIPIPFLLHHGMPEESPGHLGPFTIMEWVENAGDLVDVVNTPGLTLQDPPVLDPDIDEAKLEYAYSQMADVLLQLSQCKHPIIGSLGFPDDDDQNDPEVLKRPLSLNIAQLANFARVPHFELPPLSTTYQSSSKYYAALADMHLQQLSYQRNDAIESADDCRKKYIARQLFRKLAAESRLADEEFEQGPFPLWCDDLRPANVLVDGNDKITAVIDWEFTYAAPADFTFSPPWWLLLKAPDDWKAGLDDWVAHYEPRLETFLRVLKAKENSFVQQGRLKESDILSFRMEESWRSGRFWVSYAARRTWAFDAIYWQFLDEKFFGKLKNGDFRERIKLLPQDQVDAMEDFVQRKVAERQEGTLTDWYTPDAQSRLPTDVLSGNRGHAL</sequence>
<gene>
    <name evidence="2" type="ORF">HIM_04386</name>
</gene>
<dbReference type="OrthoDB" id="5412996at2759"/>